<gene>
    <name evidence="1" type="ORF">Barrevirus1_47</name>
</gene>
<name>A0A3G4ZPK7_9VIRU</name>
<reference evidence="1" key="1">
    <citation type="submission" date="2018-10" db="EMBL/GenBank/DDBJ databases">
        <title>Hidden diversity of soil giant viruses.</title>
        <authorList>
            <person name="Schulz F."/>
            <person name="Alteio L."/>
            <person name="Goudeau D."/>
            <person name="Ryan E.M."/>
            <person name="Malmstrom R.R."/>
            <person name="Blanchard J."/>
            <person name="Woyke T."/>
        </authorList>
    </citation>
    <scope>NUCLEOTIDE SEQUENCE</scope>
    <source>
        <strain evidence="1">BAV1</strain>
    </source>
</reference>
<organism evidence="1">
    <name type="scientific">Barrevirus sp</name>
    <dbReference type="NCBI Taxonomy" id="2487763"/>
    <lineage>
        <taxon>Viruses</taxon>
        <taxon>Varidnaviria</taxon>
        <taxon>Bamfordvirae</taxon>
        <taxon>Nucleocytoviricota</taxon>
        <taxon>Megaviricetes</taxon>
        <taxon>Imitervirales</taxon>
        <taxon>Mimiviridae</taxon>
        <taxon>Klosneuvirinae</taxon>
    </lineage>
</organism>
<evidence type="ECO:0000313" key="1">
    <source>
        <dbReference type="EMBL" id="AYV76825.1"/>
    </source>
</evidence>
<accession>A0A3G4ZPK7</accession>
<proteinExistence type="predicted"/>
<protein>
    <submittedName>
        <fullName evidence="1">Uncharacterized protein</fullName>
    </submittedName>
</protein>
<sequence>MNTDNKLVFRKRNANKEGTVVHLVCYWRSVELAYMVYCNGKLSTNIIYYDNTLELSNHKTLLHEKNEDKINKEYKTMRLGIMLDLAFEIKAGCMALIASN</sequence>
<dbReference type="EMBL" id="MK071998">
    <property type="protein sequence ID" value="AYV76825.1"/>
    <property type="molecule type" value="Genomic_DNA"/>
</dbReference>